<proteinExistence type="inferred from homology"/>
<dbReference type="SUPFAM" id="SSF56574">
    <property type="entry name" value="Serpins"/>
    <property type="match status" value="1"/>
</dbReference>
<dbReference type="InterPro" id="IPR000215">
    <property type="entry name" value="Serpin_fam"/>
</dbReference>
<dbReference type="GO" id="GO:0005615">
    <property type="term" value="C:extracellular space"/>
    <property type="evidence" value="ECO:0007669"/>
    <property type="project" value="InterPro"/>
</dbReference>
<comment type="subcellular location">
    <subcellularLocation>
        <location evidence="1">Secreted</location>
    </subcellularLocation>
</comment>
<keyword evidence="11" id="KW-1185">Reference proteome</keyword>
<protein>
    <recommendedName>
        <fullName evidence="9">Serpin domain-containing protein</fullName>
    </recommendedName>
</protein>
<comment type="similarity">
    <text evidence="2 8">Belongs to the serpin family.</text>
</comment>
<sequence length="443" mass="50022">MNIKTHHAVYVAESFLDNLDRVLLQNSTIMGVRTSMRTLLFSSLLLFCEESLISTSDSLPSDVTTEFSVDLYHALRSVQTNQNLICSPMSISLGLAMIELGAKGPTLQQLRKGLHFDKTQEGEEFSMLKKQSKIISNSSRQYRLKLANAIYIQDGFRLNEQYLHSNQEFFDNTIRTVNFQDSVSAANIINTWIANQTSGKVKSLITSHSVNSLTKLVLVNAIYFKGTWKHKFNSENTRLMEFTKQDGSVVQVPMMHQQVVSRFGYFTVGKISYQVLDVPYSGDEASIILALPTEGIELTEFEKHITPQIIQNWLSTMAEEDIEINLPRFKIQQKLDLKEPLEFLNITEIFEIGSDLSGFTDSPDLHISQAVHQAFIEINEEGCEAAASTGMTAAIMSLPRHRFMADRPFMFLIRSNLTGSVLFMGRVMDPEVVNSYGRDKDAL</sequence>
<keyword evidence="7" id="KW-0325">Glycoprotein</keyword>
<dbReference type="FunFam" id="3.30.497.10:FF:000005">
    <property type="entry name" value="serpin I2 isoform X1"/>
    <property type="match status" value="1"/>
</dbReference>
<evidence type="ECO:0000256" key="4">
    <source>
        <dbReference type="ARBA" id="ARBA00022690"/>
    </source>
</evidence>
<evidence type="ECO:0000259" key="9">
    <source>
        <dbReference type="SMART" id="SM00093"/>
    </source>
</evidence>
<feature type="domain" description="Serpin" evidence="9">
    <location>
        <begin position="69"/>
        <end position="430"/>
    </location>
</feature>
<dbReference type="InterPro" id="IPR036186">
    <property type="entry name" value="Serpin_sf"/>
</dbReference>
<dbReference type="PROSITE" id="PS00284">
    <property type="entry name" value="SERPIN"/>
    <property type="match status" value="1"/>
</dbReference>
<keyword evidence="6" id="KW-0722">Serine protease inhibitor</keyword>
<dbReference type="InterPro" id="IPR042185">
    <property type="entry name" value="Serpin_sf_2"/>
</dbReference>
<dbReference type="GO" id="GO:0004867">
    <property type="term" value="F:serine-type endopeptidase inhibitor activity"/>
    <property type="evidence" value="ECO:0007669"/>
    <property type="project" value="UniProtKB-KW"/>
</dbReference>
<evidence type="ECO:0000256" key="2">
    <source>
        <dbReference type="ARBA" id="ARBA00009500"/>
    </source>
</evidence>
<dbReference type="Gene3D" id="2.30.39.10">
    <property type="entry name" value="Alpha-1-antitrypsin, domain 1"/>
    <property type="match status" value="1"/>
</dbReference>
<gene>
    <name evidence="10" type="ORF">scyTo_0000060</name>
</gene>
<dbReference type="InterPro" id="IPR023795">
    <property type="entry name" value="Serpin_CS"/>
</dbReference>
<dbReference type="SMART" id="SM00093">
    <property type="entry name" value="SERPIN"/>
    <property type="match status" value="1"/>
</dbReference>
<evidence type="ECO:0000313" key="11">
    <source>
        <dbReference type="Proteomes" id="UP000288216"/>
    </source>
</evidence>
<dbReference type="EMBL" id="BFAA01000008">
    <property type="protein sequence ID" value="GCB62667.1"/>
    <property type="molecule type" value="Genomic_DNA"/>
</dbReference>
<organism evidence="10 11">
    <name type="scientific">Scyliorhinus torazame</name>
    <name type="common">Cloudy catshark</name>
    <name type="synonym">Catulus torazame</name>
    <dbReference type="NCBI Taxonomy" id="75743"/>
    <lineage>
        <taxon>Eukaryota</taxon>
        <taxon>Metazoa</taxon>
        <taxon>Chordata</taxon>
        <taxon>Craniata</taxon>
        <taxon>Vertebrata</taxon>
        <taxon>Chondrichthyes</taxon>
        <taxon>Elasmobranchii</taxon>
        <taxon>Galeomorphii</taxon>
        <taxon>Galeoidea</taxon>
        <taxon>Carcharhiniformes</taxon>
        <taxon>Scyliorhinidae</taxon>
        <taxon>Scyliorhinus</taxon>
    </lineage>
</organism>
<dbReference type="InterPro" id="IPR023796">
    <property type="entry name" value="Serpin_dom"/>
</dbReference>
<evidence type="ECO:0000256" key="1">
    <source>
        <dbReference type="ARBA" id="ARBA00004613"/>
    </source>
</evidence>
<reference evidence="10 11" key="1">
    <citation type="journal article" date="2018" name="Nat. Ecol. Evol.">
        <title>Shark genomes provide insights into elasmobranch evolution and the origin of vertebrates.</title>
        <authorList>
            <person name="Hara Y"/>
            <person name="Yamaguchi K"/>
            <person name="Onimaru K"/>
            <person name="Kadota M"/>
            <person name="Koyanagi M"/>
            <person name="Keeley SD"/>
            <person name="Tatsumi K"/>
            <person name="Tanaka K"/>
            <person name="Motone F"/>
            <person name="Kageyama Y"/>
            <person name="Nozu R"/>
            <person name="Adachi N"/>
            <person name="Nishimura O"/>
            <person name="Nakagawa R"/>
            <person name="Tanegashima C"/>
            <person name="Kiyatake I"/>
            <person name="Matsumoto R"/>
            <person name="Murakumo K"/>
            <person name="Nishida K"/>
            <person name="Terakita A"/>
            <person name="Kuratani S"/>
            <person name="Sato K"/>
            <person name="Hyodo S Kuraku.S."/>
        </authorList>
    </citation>
    <scope>NUCLEOTIDE SEQUENCE [LARGE SCALE GENOMIC DNA]</scope>
</reference>
<name>A0A401NPA3_SCYTO</name>
<dbReference type="AlphaFoldDB" id="A0A401NPA3"/>
<comment type="caution">
    <text evidence="10">The sequence shown here is derived from an EMBL/GenBank/DDBJ whole genome shotgun (WGS) entry which is preliminary data.</text>
</comment>
<dbReference type="InterPro" id="IPR042178">
    <property type="entry name" value="Serpin_sf_1"/>
</dbReference>
<evidence type="ECO:0000256" key="7">
    <source>
        <dbReference type="ARBA" id="ARBA00023180"/>
    </source>
</evidence>
<evidence type="ECO:0000256" key="6">
    <source>
        <dbReference type="ARBA" id="ARBA00022900"/>
    </source>
</evidence>
<dbReference type="PANTHER" id="PTHR11461">
    <property type="entry name" value="SERINE PROTEASE INHIBITOR, SERPIN"/>
    <property type="match status" value="1"/>
</dbReference>
<accession>A0A401NPA3</accession>
<evidence type="ECO:0000256" key="5">
    <source>
        <dbReference type="ARBA" id="ARBA00022729"/>
    </source>
</evidence>
<evidence type="ECO:0000313" key="10">
    <source>
        <dbReference type="EMBL" id="GCB62667.1"/>
    </source>
</evidence>
<dbReference type="OrthoDB" id="671595at2759"/>
<keyword evidence="3" id="KW-0964">Secreted</keyword>
<dbReference type="PANTHER" id="PTHR11461:SF51">
    <property type="entry name" value="SERPIN I2"/>
    <property type="match status" value="1"/>
</dbReference>
<dbReference type="Pfam" id="PF00079">
    <property type="entry name" value="Serpin"/>
    <property type="match status" value="1"/>
</dbReference>
<evidence type="ECO:0000256" key="8">
    <source>
        <dbReference type="RuleBase" id="RU000411"/>
    </source>
</evidence>
<keyword evidence="5" id="KW-0732">Signal</keyword>
<dbReference type="Proteomes" id="UP000288216">
    <property type="component" value="Unassembled WGS sequence"/>
</dbReference>
<evidence type="ECO:0000256" key="3">
    <source>
        <dbReference type="ARBA" id="ARBA00022525"/>
    </source>
</evidence>
<dbReference type="Gene3D" id="3.30.497.10">
    <property type="entry name" value="Antithrombin, subunit I, domain 2"/>
    <property type="match status" value="1"/>
</dbReference>
<keyword evidence="4" id="KW-0646">Protease inhibitor</keyword>
<dbReference type="STRING" id="75743.A0A401NPA3"/>